<dbReference type="InterPro" id="IPR050130">
    <property type="entry name" value="ClpA_ClpB"/>
</dbReference>
<dbReference type="Pfam" id="PF10431">
    <property type="entry name" value="ClpB_D2-small"/>
    <property type="match status" value="1"/>
</dbReference>
<dbReference type="FunFam" id="3.40.50.300:FF:000120">
    <property type="entry name" value="ATP-dependent chaperone ClpB"/>
    <property type="match status" value="1"/>
</dbReference>
<comment type="subunit">
    <text evidence="6">Homohexamer. The oligomerization is ATP-dependent.</text>
</comment>
<organism evidence="11 12">
    <name type="scientific">Candidatus Falkowbacteria bacterium CG10_big_fil_rev_8_21_14_0_10_44_15</name>
    <dbReference type="NCBI Taxonomy" id="1974569"/>
    <lineage>
        <taxon>Bacteria</taxon>
        <taxon>Candidatus Falkowiibacteriota</taxon>
    </lineage>
</organism>
<dbReference type="SUPFAM" id="SSF81923">
    <property type="entry name" value="Double Clp-N motif"/>
    <property type="match status" value="1"/>
</dbReference>
<dbReference type="PRINTS" id="PR00300">
    <property type="entry name" value="CLPPROTEASEA"/>
</dbReference>
<evidence type="ECO:0000256" key="8">
    <source>
        <dbReference type="RuleBase" id="RU004432"/>
    </source>
</evidence>
<dbReference type="InterPro" id="IPR018368">
    <property type="entry name" value="ClpA/B_CS1"/>
</dbReference>
<dbReference type="SUPFAM" id="SSF52540">
    <property type="entry name" value="P-loop containing nucleoside triphosphate hydrolases"/>
    <property type="match status" value="2"/>
</dbReference>
<dbReference type="Pfam" id="PF00004">
    <property type="entry name" value="AAA"/>
    <property type="match status" value="1"/>
</dbReference>
<proteinExistence type="inferred from homology"/>
<dbReference type="GO" id="GO:0016887">
    <property type="term" value="F:ATP hydrolysis activity"/>
    <property type="evidence" value="ECO:0007669"/>
    <property type="project" value="InterPro"/>
</dbReference>
<dbReference type="Pfam" id="PF17871">
    <property type="entry name" value="AAA_lid_9"/>
    <property type="match status" value="1"/>
</dbReference>
<dbReference type="PANTHER" id="PTHR11638:SF18">
    <property type="entry name" value="HEAT SHOCK PROTEIN 104"/>
    <property type="match status" value="1"/>
</dbReference>
<keyword evidence="2 7" id="KW-0677">Repeat</keyword>
<evidence type="ECO:0000256" key="3">
    <source>
        <dbReference type="ARBA" id="ARBA00022741"/>
    </source>
</evidence>
<dbReference type="InterPro" id="IPR027417">
    <property type="entry name" value="P-loop_NTPase"/>
</dbReference>
<keyword evidence="3 8" id="KW-0547">Nucleotide-binding</keyword>
<evidence type="ECO:0000256" key="9">
    <source>
        <dbReference type="SAM" id="Coils"/>
    </source>
</evidence>
<dbReference type="EMBL" id="PFAT01000010">
    <property type="protein sequence ID" value="PIR92628.1"/>
    <property type="molecule type" value="Genomic_DNA"/>
</dbReference>
<reference evidence="12" key="1">
    <citation type="submission" date="2017-09" db="EMBL/GenBank/DDBJ databases">
        <title>Depth-based differentiation of microbial function through sediment-hosted aquifers and enrichment of novel symbionts in the deep terrestrial subsurface.</title>
        <authorList>
            <person name="Probst A.J."/>
            <person name="Ladd B."/>
            <person name="Jarett J.K."/>
            <person name="Geller-Mcgrath D.E."/>
            <person name="Sieber C.M.K."/>
            <person name="Emerson J.B."/>
            <person name="Anantharaman K."/>
            <person name="Thomas B.C."/>
            <person name="Malmstrom R."/>
            <person name="Stieglmeier M."/>
            <person name="Klingl A."/>
            <person name="Woyke T."/>
            <person name="Ryan C.M."/>
            <person name="Banfield J.F."/>
        </authorList>
    </citation>
    <scope>NUCLEOTIDE SEQUENCE [LARGE SCALE GENOMIC DNA]</scope>
</reference>
<accession>A0A2H0V0M6</accession>
<dbReference type="SMART" id="SM01086">
    <property type="entry name" value="ClpB_D2-small"/>
    <property type="match status" value="1"/>
</dbReference>
<evidence type="ECO:0000313" key="12">
    <source>
        <dbReference type="Proteomes" id="UP000228510"/>
    </source>
</evidence>
<comment type="caution">
    <text evidence="11">The sequence shown here is derived from an EMBL/GenBank/DDBJ whole genome shotgun (WGS) entry which is preliminary data.</text>
</comment>
<dbReference type="InterPro" id="IPR003593">
    <property type="entry name" value="AAA+_ATPase"/>
</dbReference>
<evidence type="ECO:0000313" key="11">
    <source>
        <dbReference type="EMBL" id="PIR92628.1"/>
    </source>
</evidence>
<dbReference type="InterPro" id="IPR041546">
    <property type="entry name" value="ClpA/ClpB_AAA_lid"/>
</dbReference>
<evidence type="ECO:0000256" key="5">
    <source>
        <dbReference type="ARBA" id="ARBA00023186"/>
    </source>
</evidence>
<evidence type="ECO:0000256" key="7">
    <source>
        <dbReference type="PROSITE-ProRule" id="PRU01251"/>
    </source>
</evidence>
<dbReference type="CDD" id="cd19499">
    <property type="entry name" value="RecA-like_ClpB_Hsp104-like"/>
    <property type="match status" value="1"/>
</dbReference>
<dbReference type="FunFam" id="3.40.50.300:FF:000025">
    <property type="entry name" value="ATP-dependent Clp protease subunit"/>
    <property type="match status" value="1"/>
</dbReference>
<evidence type="ECO:0000256" key="1">
    <source>
        <dbReference type="ARBA" id="ARBA00008675"/>
    </source>
</evidence>
<name>A0A2H0V0M6_9BACT</name>
<dbReference type="InterPro" id="IPR003959">
    <property type="entry name" value="ATPase_AAA_core"/>
</dbReference>
<dbReference type="GO" id="GO:0005737">
    <property type="term" value="C:cytoplasm"/>
    <property type="evidence" value="ECO:0007669"/>
    <property type="project" value="TreeGrafter"/>
</dbReference>
<evidence type="ECO:0000256" key="2">
    <source>
        <dbReference type="ARBA" id="ARBA00022737"/>
    </source>
</evidence>
<dbReference type="FunFam" id="3.40.50.300:FF:000010">
    <property type="entry name" value="Chaperone clpB 1, putative"/>
    <property type="match status" value="1"/>
</dbReference>
<dbReference type="Gene3D" id="1.10.8.60">
    <property type="match status" value="1"/>
</dbReference>
<evidence type="ECO:0000259" key="10">
    <source>
        <dbReference type="PROSITE" id="PS51903"/>
    </source>
</evidence>
<dbReference type="SMART" id="SM00382">
    <property type="entry name" value="AAA"/>
    <property type="match status" value="2"/>
</dbReference>
<feature type="domain" description="Clp R" evidence="10">
    <location>
        <begin position="2"/>
        <end position="147"/>
    </location>
</feature>
<evidence type="ECO:0000256" key="6">
    <source>
        <dbReference type="ARBA" id="ARBA00026057"/>
    </source>
</evidence>
<dbReference type="Pfam" id="PF07724">
    <property type="entry name" value="AAA_2"/>
    <property type="match status" value="1"/>
</dbReference>
<feature type="coiled-coil region" evidence="9">
    <location>
        <begin position="406"/>
        <end position="536"/>
    </location>
</feature>
<dbReference type="CDD" id="cd00009">
    <property type="entry name" value="AAA"/>
    <property type="match status" value="1"/>
</dbReference>
<dbReference type="AlphaFoldDB" id="A0A2H0V0M6"/>
<keyword evidence="4 8" id="KW-0067">ATP-binding</keyword>
<dbReference type="Gene3D" id="1.10.1780.10">
    <property type="entry name" value="Clp, N-terminal domain"/>
    <property type="match status" value="1"/>
</dbReference>
<sequence>MFNKLTIKSQEALIVAQNIAIENGQQQISALHLLYSLIIQPESMVKTILDKLNINEDKIKQEIISGIERLPKTPIESVVGAIQGTQEVALIMNEAKKEADKMKDEFISTEHLWLAILLVKSSAQEILKNLAVNYDEVLKILAQVRGATRITDPEPEAKFQALEKYALNLTKQAREQKLDPVIGRDNEIRRIMQVLSRRTKNNPVLIGEAGTGKTAIIEGLAQRIVAGDVPETLKNKELINLDLGSLLAGAKFRGEFEERLKAVLKEIKAQAGKIILFIDELHTLVGAGATEGALDASNMLKPALARGELHAIGATTTKEYQRYIEKDAALERRFQPIYINEPSIEDTIAILRGIKEKYEVFHGVRITDKAILAAAELSQRYITDRFLPDKAVDLIDEATSALRMEIDSMPEDLDKLKREITRLEIEKAGIEKENKNTSVSEDTKKKNAATIRKLTKRLSELKEEEKQLEMHWKNEKEIIAAIRADKKKIDELKQEAERLQNIGELGKVAEIRYAEIPKLQKNIESNEQRLAQIQRAGQAILKEEIDEEDIAEVVSRWTGIPVAKMLESESAKLAKIEDELKKRVLGQDDAIKSVANAIRRSRAGINEMGKPIGSFLFVGPTGVGKTELAKALAALMFDTQEAMIRLDMSEYMERHSVAKIIGSPPGYIGYEEGGQLTEKVRRRPYSVILFDEIEKAHPEVFNMLLQILDDGRLTDSKGRVVNFKNTIIIMTSNLGNQVIQEYSIGFADHEDKAKAATARGAEMKDKIMAILKDHFKLEFLNRIDEIVIFKSLTEEVLAQIVDLELAKVQNRLAAKNIKLLFKEGIKKMLTKEGYDITFGARPLKRVIQNKILDELALEIIEGKIKDNDKVEIILNPQEKVEMKVR</sequence>
<dbReference type="InterPro" id="IPR004176">
    <property type="entry name" value="Clp_R_N"/>
</dbReference>
<dbReference type="InterPro" id="IPR036628">
    <property type="entry name" value="Clp_N_dom_sf"/>
</dbReference>
<dbReference type="PANTHER" id="PTHR11638">
    <property type="entry name" value="ATP-DEPENDENT CLP PROTEASE"/>
    <property type="match status" value="1"/>
</dbReference>
<dbReference type="GO" id="GO:0034605">
    <property type="term" value="P:cellular response to heat"/>
    <property type="evidence" value="ECO:0007669"/>
    <property type="project" value="TreeGrafter"/>
</dbReference>
<dbReference type="Gene3D" id="3.40.50.300">
    <property type="entry name" value="P-loop containing nucleotide triphosphate hydrolases"/>
    <property type="match status" value="3"/>
</dbReference>
<dbReference type="PROSITE" id="PS00870">
    <property type="entry name" value="CLPAB_1"/>
    <property type="match status" value="1"/>
</dbReference>
<dbReference type="InterPro" id="IPR001270">
    <property type="entry name" value="ClpA/B"/>
</dbReference>
<dbReference type="InterPro" id="IPR019489">
    <property type="entry name" value="Clp_ATPase_C"/>
</dbReference>
<dbReference type="Pfam" id="PF02861">
    <property type="entry name" value="Clp_N"/>
    <property type="match status" value="1"/>
</dbReference>
<comment type="similarity">
    <text evidence="1 8">Belongs to the ClpA/ClpB family.</text>
</comment>
<gene>
    <name evidence="11" type="ORF">COU01_00715</name>
</gene>
<evidence type="ECO:0000256" key="4">
    <source>
        <dbReference type="ARBA" id="ARBA00022840"/>
    </source>
</evidence>
<dbReference type="GO" id="GO:0005524">
    <property type="term" value="F:ATP binding"/>
    <property type="evidence" value="ECO:0007669"/>
    <property type="project" value="UniProtKB-KW"/>
</dbReference>
<protein>
    <submittedName>
        <fullName evidence="11">Type VI secretion system ATPase TssH</fullName>
    </submittedName>
</protein>
<dbReference type="PROSITE" id="PS51903">
    <property type="entry name" value="CLP_R"/>
    <property type="match status" value="1"/>
</dbReference>
<keyword evidence="9" id="KW-0175">Coiled coil</keyword>
<keyword evidence="5 8" id="KW-0143">Chaperone</keyword>
<dbReference type="InterPro" id="IPR028299">
    <property type="entry name" value="ClpA/B_CS2"/>
</dbReference>
<dbReference type="PROSITE" id="PS00871">
    <property type="entry name" value="CLPAB_2"/>
    <property type="match status" value="1"/>
</dbReference>
<dbReference type="Proteomes" id="UP000228510">
    <property type="component" value="Unassembled WGS sequence"/>
</dbReference>